<proteinExistence type="predicted"/>
<evidence type="ECO:0000313" key="9">
    <source>
        <dbReference type="Proteomes" id="UP000195607"/>
    </source>
</evidence>
<dbReference type="STRING" id="1673428.CPM_0356"/>
<feature type="binding site" evidence="3">
    <location>
        <position position="147"/>
    </location>
    <ligand>
        <name>Fe cation</name>
        <dbReference type="ChEBI" id="CHEBI:24875"/>
    </ligand>
</feature>
<keyword evidence="3" id="KW-0408">Iron</keyword>
<dbReference type="Pfam" id="PF09151">
    <property type="entry name" value="DUF1936"/>
    <property type="match status" value="1"/>
</dbReference>
<dbReference type="PANTHER" id="PTHR43080">
    <property type="entry name" value="CBS DOMAIN-CONTAINING PROTEIN CBSX3, MITOCHONDRIAL"/>
    <property type="match status" value="1"/>
</dbReference>
<dbReference type="PROSITE" id="PS51901">
    <property type="entry name" value="ACP_MB"/>
    <property type="match status" value="1"/>
</dbReference>
<dbReference type="InterPro" id="IPR051257">
    <property type="entry name" value="Diverse_CBS-Domain"/>
</dbReference>
<feature type="binding site" evidence="3">
    <location>
        <position position="167"/>
    </location>
    <ligand>
        <name>Fe cation</name>
        <dbReference type="ChEBI" id="CHEBI:24875"/>
    </ligand>
</feature>
<feature type="domain" description="CBS" evidence="4">
    <location>
        <begin position="7"/>
        <end position="66"/>
    </location>
</feature>
<dbReference type="InterPro" id="IPR000644">
    <property type="entry name" value="CBS_dom"/>
</dbReference>
<dbReference type="InterPro" id="IPR015234">
    <property type="entry name" value="DUF1936"/>
</dbReference>
<gene>
    <name evidence="7" type="ORF">CPM_0356</name>
    <name evidence="6" type="ORF">CSP5_0385</name>
</gene>
<evidence type="ECO:0000259" key="4">
    <source>
        <dbReference type="PROSITE" id="PS51371"/>
    </source>
</evidence>
<dbReference type="SUPFAM" id="SSF103623">
    <property type="entry name" value="Hypothetical protein Ta0289 C-terminal domain"/>
    <property type="match status" value="1"/>
</dbReference>
<evidence type="ECO:0000256" key="2">
    <source>
        <dbReference type="PROSITE-ProRule" id="PRU00703"/>
    </source>
</evidence>
<protein>
    <submittedName>
        <fullName evidence="6">CBS domain protein</fullName>
    </submittedName>
</protein>
<dbReference type="OrthoDB" id="8919at2157"/>
<dbReference type="InterPro" id="IPR044065">
    <property type="entry name" value="ACP_MB"/>
</dbReference>
<evidence type="ECO:0000256" key="3">
    <source>
        <dbReference type="PROSITE-ProRule" id="PRU01249"/>
    </source>
</evidence>
<dbReference type="CDD" id="cd17786">
    <property type="entry name" value="CBS_pair_Thermoplasmatales"/>
    <property type="match status" value="1"/>
</dbReference>
<reference evidence="6 9" key="1">
    <citation type="submission" date="2016-04" db="EMBL/GenBank/DDBJ databases">
        <authorList>
            <person name="Evans L.H."/>
            <person name="Alamgir A."/>
            <person name="Owens N."/>
            <person name="Weber N.D."/>
            <person name="Virtaneva K."/>
            <person name="Barbian K."/>
            <person name="Babar A."/>
            <person name="Rosenke K."/>
        </authorList>
    </citation>
    <scope>NUCLEOTIDE SEQUENCE [LARGE SCALE GENOMIC DNA]</scope>
    <source>
        <strain evidence="6">S5</strain>
        <strain evidence="9">S5(T) (JCM 30642 \VKM B-2941)</strain>
    </source>
</reference>
<dbReference type="EMBL" id="LT719092">
    <property type="protein sequence ID" value="SJK84241.1"/>
    <property type="molecule type" value="Genomic_DNA"/>
</dbReference>
<keyword evidence="1 2" id="KW-0129">CBS domain</keyword>
<feature type="binding site" evidence="3">
    <location>
        <position position="167"/>
    </location>
    <ligand>
        <name>Zn(2+)</name>
        <dbReference type="ChEBI" id="CHEBI:29105"/>
    </ligand>
</feature>
<dbReference type="PROSITE" id="PS51371">
    <property type="entry name" value="CBS"/>
    <property type="match status" value="2"/>
</dbReference>
<dbReference type="InterPro" id="IPR036311">
    <property type="entry name" value="Ta0289_C"/>
</dbReference>
<reference evidence="7" key="2">
    <citation type="submission" date="2016-06" db="EMBL/GenBank/DDBJ databases">
        <authorList>
            <person name="Olsen C.W."/>
            <person name="Carey S."/>
            <person name="Hinshaw L."/>
            <person name="Karasin A.I."/>
        </authorList>
    </citation>
    <scope>NUCLEOTIDE SEQUENCE [LARGE SCALE GENOMIC DNA]</scope>
    <source>
        <strain evidence="7">PM4</strain>
    </source>
</reference>
<evidence type="ECO:0000256" key="1">
    <source>
        <dbReference type="ARBA" id="ARBA00023122"/>
    </source>
</evidence>
<dbReference type="AlphaFoldDB" id="A0A1N5SXC1"/>
<reference evidence="8" key="3">
    <citation type="submission" date="2016-06" db="EMBL/GenBank/DDBJ databases">
        <authorList>
            <person name="Toshchakov V.S."/>
        </authorList>
    </citation>
    <scope>NUCLEOTIDE SEQUENCE [LARGE SCALE GENOMIC DNA]</scope>
    <source>
        <strain>PM4 (JCM 30641</strain>
        <strain evidence="8">\VKM B-2940)</strain>
    </source>
</reference>
<feature type="binding site" evidence="3">
    <location>
        <position position="147"/>
    </location>
    <ligand>
        <name>Zn(2+)</name>
        <dbReference type="ChEBI" id="CHEBI:29105"/>
    </ligand>
</feature>
<feature type="domain" description="CBS" evidence="4">
    <location>
        <begin position="73"/>
        <end position="131"/>
    </location>
</feature>
<dbReference type="Proteomes" id="UP000187822">
    <property type="component" value="Chromosome I"/>
</dbReference>
<keyword evidence="3" id="KW-0479">Metal-binding</keyword>
<feature type="binding site" evidence="3">
    <location>
        <position position="144"/>
    </location>
    <ligand>
        <name>Zn(2+)</name>
        <dbReference type="ChEBI" id="CHEBI:29105"/>
    </ligand>
</feature>
<dbReference type="GO" id="GO:0046872">
    <property type="term" value="F:metal ion binding"/>
    <property type="evidence" value="ECO:0007669"/>
    <property type="project" value="UniProtKB-KW"/>
</dbReference>
<dbReference type="Gene3D" id="3.10.580.10">
    <property type="entry name" value="CBS-domain"/>
    <property type="match status" value="1"/>
</dbReference>
<keyword evidence="8" id="KW-1185">Reference proteome</keyword>
<dbReference type="Proteomes" id="UP000195607">
    <property type="component" value="Chromosome I"/>
</dbReference>
<feature type="binding site" evidence="3">
    <location>
        <position position="172"/>
    </location>
    <ligand>
        <name>Fe cation</name>
        <dbReference type="ChEBI" id="CHEBI:24875"/>
    </ligand>
</feature>
<evidence type="ECO:0000259" key="5">
    <source>
        <dbReference type="PROSITE" id="PS51901"/>
    </source>
</evidence>
<dbReference type="InterPro" id="IPR046342">
    <property type="entry name" value="CBS_dom_sf"/>
</dbReference>
<dbReference type="PANTHER" id="PTHR43080:SF2">
    <property type="entry name" value="CBS DOMAIN-CONTAINING PROTEIN"/>
    <property type="match status" value="1"/>
</dbReference>
<dbReference type="GeneID" id="41587688"/>
<dbReference type="SMART" id="SM00116">
    <property type="entry name" value="CBS"/>
    <property type="match status" value="2"/>
</dbReference>
<dbReference type="SUPFAM" id="SSF54631">
    <property type="entry name" value="CBS-domain pair"/>
    <property type="match status" value="1"/>
</dbReference>
<accession>A0A1N5SXC1</accession>
<dbReference type="Pfam" id="PF00571">
    <property type="entry name" value="CBS"/>
    <property type="match status" value="2"/>
</dbReference>
<dbReference type="KEGG" id="cdiv:CPM_0356"/>
<evidence type="ECO:0000313" key="7">
    <source>
        <dbReference type="EMBL" id="SJK84241.1"/>
    </source>
</evidence>
<feature type="domain" description="ACP-type MB" evidence="5">
    <location>
        <begin position="139"/>
        <end position="176"/>
    </location>
</feature>
<organism evidence="6 9">
    <name type="scientific">Cuniculiplasma divulgatum</name>
    <dbReference type="NCBI Taxonomy" id="1673428"/>
    <lineage>
        <taxon>Archaea</taxon>
        <taxon>Methanobacteriati</taxon>
        <taxon>Thermoplasmatota</taxon>
        <taxon>Thermoplasmata</taxon>
        <taxon>Thermoplasmatales</taxon>
        <taxon>Cuniculiplasmataceae</taxon>
        <taxon>Cuniculiplasma</taxon>
    </lineage>
</organism>
<dbReference type="RefSeq" id="WP_021789147.1">
    <property type="nucleotide sequence ID" value="NZ_LT671858.1"/>
</dbReference>
<dbReference type="EMBL" id="LT671858">
    <property type="protein sequence ID" value="SIM40607.1"/>
    <property type="molecule type" value="Genomic_DNA"/>
</dbReference>
<sequence length="176" mass="20081">MKVGKIVDKNIQTISEDATVFDASALMNKNHVYGLMAVDADGKYVGMISERSLLRRFIQRNVKPDSLKVKYIMRHHIPQVSSDFDVKDVAAFLSKNALTRCAVYDKNNNIIGMVTITDLARYLSAESIYQVLFSHKTNEYTYICPKCNSGKLEPVYNDNGEIKFFRCDREDCGYIE</sequence>
<keyword evidence="3" id="KW-0862">Zinc</keyword>
<evidence type="ECO:0000313" key="6">
    <source>
        <dbReference type="EMBL" id="SIM40607.1"/>
    </source>
</evidence>
<evidence type="ECO:0000313" key="8">
    <source>
        <dbReference type="Proteomes" id="UP000187822"/>
    </source>
</evidence>
<name>A0A1N5SXC1_9ARCH</name>
<feature type="binding site" evidence="3">
    <location>
        <position position="172"/>
    </location>
    <ligand>
        <name>Zn(2+)</name>
        <dbReference type="ChEBI" id="CHEBI:29105"/>
    </ligand>
</feature>
<feature type="binding site" evidence="3">
    <location>
        <position position="144"/>
    </location>
    <ligand>
        <name>Fe cation</name>
        <dbReference type="ChEBI" id="CHEBI:24875"/>
    </ligand>
</feature>